<keyword evidence="11" id="KW-1003">Cell membrane</keyword>
<dbReference type="NCBIfam" id="NF003652">
    <property type="entry name" value="PRK05286.2-5"/>
    <property type="match status" value="1"/>
</dbReference>
<keyword evidence="7 11" id="KW-0665">Pyrimidine biosynthesis</keyword>
<dbReference type="PROSITE" id="PS00911">
    <property type="entry name" value="DHODEHASE_1"/>
    <property type="match status" value="1"/>
</dbReference>
<protein>
    <recommendedName>
        <fullName evidence="11">Dihydroorotate dehydrogenase (quinone)</fullName>
        <ecNumber evidence="11">1.3.5.2</ecNumber>
    </recommendedName>
    <alternativeName>
        <fullName evidence="11">DHOdehase</fullName>
        <shortName evidence="11">DHOD</shortName>
        <shortName evidence="11">DHODase</shortName>
    </alternativeName>
    <alternativeName>
        <fullName evidence="11">Dihydroorotate oxidase</fullName>
    </alternativeName>
</protein>
<comment type="cofactor">
    <cofactor evidence="11">
        <name>FMN</name>
        <dbReference type="ChEBI" id="CHEBI:58210"/>
    </cofactor>
    <text evidence="11">Binds 1 FMN per subunit.</text>
</comment>
<dbReference type="GO" id="GO:0044205">
    <property type="term" value="P:'de novo' UMP biosynthetic process"/>
    <property type="evidence" value="ECO:0007669"/>
    <property type="project" value="UniProtKB-UniRule"/>
</dbReference>
<dbReference type="GO" id="GO:0005737">
    <property type="term" value="C:cytoplasm"/>
    <property type="evidence" value="ECO:0007669"/>
    <property type="project" value="InterPro"/>
</dbReference>
<gene>
    <name evidence="11" type="primary">pyrD</name>
    <name evidence="13" type="ORF">AWL63_02340</name>
</gene>
<dbReference type="NCBIfam" id="TIGR01036">
    <property type="entry name" value="pyrD_sub2"/>
    <property type="match status" value="1"/>
</dbReference>
<evidence type="ECO:0000313" key="14">
    <source>
        <dbReference type="Proteomes" id="UP000094256"/>
    </source>
</evidence>
<feature type="binding site" evidence="11">
    <location>
        <position position="139"/>
    </location>
    <ligand>
        <name>FMN</name>
        <dbReference type="ChEBI" id="CHEBI:58210"/>
    </ligand>
</feature>
<keyword evidence="5 11" id="KW-0285">Flavoprotein</keyword>
<comment type="subcellular location">
    <subcellularLocation>
        <location evidence="11">Cell membrane</location>
        <topology evidence="11">Peripheral membrane protein</topology>
    </subcellularLocation>
    <subcellularLocation>
        <location evidence="2">Membrane</location>
    </subcellularLocation>
</comment>
<comment type="similarity">
    <text evidence="4 11">Belongs to the dihydroorotate dehydrogenase family. Type 2 subfamily.</text>
</comment>
<dbReference type="PANTHER" id="PTHR48109:SF4">
    <property type="entry name" value="DIHYDROOROTATE DEHYDROGENASE (QUINONE), MITOCHONDRIAL"/>
    <property type="match status" value="1"/>
</dbReference>
<proteinExistence type="inferred from homology"/>
<keyword evidence="6 11" id="KW-0288">FMN</keyword>
<dbReference type="PROSITE" id="PS00912">
    <property type="entry name" value="DHODEHASE_2"/>
    <property type="match status" value="1"/>
</dbReference>
<dbReference type="Pfam" id="PF01180">
    <property type="entry name" value="DHO_dh"/>
    <property type="match status" value="1"/>
</dbReference>
<feature type="binding site" evidence="11">
    <location>
        <position position="211"/>
    </location>
    <ligand>
        <name>FMN</name>
        <dbReference type="ChEBI" id="CHEBI:58210"/>
    </ligand>
</feature>
<feature type="binding site" evidence="11">
    <location>
        <position position="170"/>
    </location>
    <ligand>
        <name>FMN</name>
        <dbReference type="ChEBI" id="CHEBI:58210"/>
    </ligand>
</feature>
<dbReference type="InterPro" id="IPR050074">
    <property type="entry name" value="DHO_dehydrogenase"/>
</dbReference>
<comment type="caution">
    <text evidence="11">Lacks conserved residue(s) required for the propagation of feature annotation.</text>
</comment>
<dbReference type="AlphaFoldDB" id="A0A1B3Z6E2"/>
<dbReference type="OrthoDB" id="9802377at2"/>
<reference evidence="13 14" key="1">
    <citation type="submission" date="2016-01" db="EMBL/GenBank/DDBJ databases">
        <title>Complete genome and mega plasmid sequence of Sphingomonas panacis DCY99 elicits systemic resistance in rice to Xanthomonas oryzae.</title>
        <authorList>
            <person name="Kim Y.J."/>
            <person name="Yang D.C."/>
            <person name="Sing P."/>
        </authorList>
    </citation>
    <scope>NUCLEOTIDE SEQUENCE [LARGE SCALE GENOMIC DNA]</scope>
    <source>
        <strain evidence="13 14">DCY99</strain>
    </source>
</reference>
<dbReference type="GO" id="GO:0106430">
    <property type="term" value="F:dihydroorotate dehydrogenase (quinone) activity"/>
    <property type="evidence" value="ECO:0007669"/>
    <property type="project" value="UniProtKB-EC"/>
</dbReference>
<dbReference type="RefSeq" id="WP_069203575.1">
    <property type="nucleotide sequence ID" value="NZ_CP014168.1"/>
</dbReference>
<feature type="binding site" evidence="11">
    <location>
        <position position="291"/>
    </location>
    <ligand>
        <name>FMN</name>
        <dbReference type="ChEBI" id="CHEBI:58210"/>
    </ligand>
</feature>
<comment type="function">
    <text evidence="1 11">Catalyzes the conversion of dihydroorotate to orotate with quinone as electron acceptor.</text>
</comment>
<dbReference type="SUPFAM" id="SSF51395">
    <property type="entry name" value="FMN-linked oxidoreductases"/>
    <property type="match status" value="1"/>
</dbReference>
<comment type="pathway">
    <text evidence="3 11">Pyrimidine metabolism; UMP biosynthesis via de novo pathway; orotate from (S)-dihydroorotate (quinone route): step 1/1.</text>
</comment>
<dbReference type="InterPro" id="IPR001295">
    <property type="entry name" value="Dihydroorotate_DH_CS"/>
</dbReference>
<dbReference type="NCBIfam" id="NF003645">
    <property type="entry name" value="PRK05286.1-2"/>
    <property type="match status" value="1"/>
</dbReference>
<dbReference type="Gene3D" id="3.20.20.70">
    <property type="entry name" value="Aldolase class I"/>
    <property type="match status" value="1"/>
</dbReference>
<comment type="catalytic activity">
    <reaction evidence="10 11">
        <text>(S)-dihydroorotate + a quinone = orotate + a quinol</text>
        <dbReference type="Rhea" id="RHEA:30187"/>
        <dbReference type="ChEBI" id="CHEBI:24646"/>
        <dbReference type="ChEBI" id="CHEBI:30839"/>
        <dbReference type="ChEBI" id="CHEBI:30864"/>
        <dbReference type="ChEBI" id="CHEBI:132124"/>
        <dbReference type="EC" id="1.3.5.2"/>
    </reaction>
</comment>
<dbReference type="HAMAP" id="MF_00225">
    <property type="entry name" value="DHO_dh_type2"/>
    <property type="match status" value="1"/>
</dbReference>
<sequence>MIFSAVRPLLFALDGERAHGLTIDALAAWGSLGAPFGGTVRDPRLATRVAGLDFATPLGLAAGVDKDGHAIDGFFGLGFGSVEIGTLTPLPQPGNPRPRLFRLVEDKAVVNRMGFNNGGIDAALPRAARAKRAGVLGINVGANKDATDRVADYVHGVSRAAAVADYITINISSPNTPGLRDLQHGSALAELLAAADEARRGPGKQPPLFLKVAPDLDLPAIDAIARAAIEHRIDALIVNNTTIERPFGLTSASKDEAGGLSGAPLAPLARTRLADFRKATGGALPLISAGGIGTGAEAYRRILAGASLVQLYSALVYEGPGLPRRLNRELSAVLARDGYANVADAVGKG</sequence>
<evidence type="ECO:0000256" key="1">
    <source>
        <dbReference type="ARBA" id="ARBA00003125"/>
    </source>
</evidence>
<evidence type="ECO:0000256" key="4">
    <source>
        <dbReference type="ARBA" id="ARBA00005359"/>
    </source>
</evidence>
<feature type="binding site" evidence="11">
    <location>
        <position position="170"/>
    </location>
    <ligand>
        <name>substrate</name>
    </ligand>
</feature>
<evidence type="ECO:0000256" key="2">
    <source>
        <dbReference type="ARBA" id="ARBA00004370"/>
    </source>
</evidence>
<feature type="binding site" evidence="11">
    <location>
        <position position="86"/>
    </location>
    <ligand>
        <name>FMN</name>
        <dbReference type="ChEBI" id="CHEBI:58210"/>
    </ligand>
</feature>
<feature type="binding site" evidence="11">
    <location>
        <begin position="62"/>
        <end position="66"/>
    </location>
    <ligand>
        <name>FMN</name>
        <dbReference type="ChEBI" id="CHEBI:58210"/>
    </ligand>
</feature>
<evidence type="ECO:0000256" key="10">
    <source>
        <dbReference type="ARBA" id="ARBA00048639"/>
    </source>
</evidence>
<evidence type="ECO:0000256" key="8">
    <source>
        <dbReference type="ARBA" id="ARBA00023002"/>
    </source>
</evidence>
<comment type="subunit">
    <text evidence="11">Monomer.</text>
</comment>
<dbReference type="PIRSF" id="PIRSF000164">
    <property type="entry name" value="DHO_oxidase"/>
    <property type="match status" value="1"/>
</dbReference>
<evidence type="ECO:0000256" key="5">
    <source>
        <dbReference type="ARBA" id="ARBA00022630"/>
    </source>
</evidence>
<accession>A0A1B3Z6E2</accession>
<evidence type="ECO:0000256" key="7">
    <source>
        <dbReference type="ARBA" id="ARBA00022975"/>
    </source>
</evidence>
<dbReference type="EMBL" id="CP014168">
    <property type="protein sequence ID" value="AOH82991.1"/>
    <property type="molecule type" value="Genomic_DNA"/>
</dbReference>
<dbReference type="InterPro" id="IPR013785">
    <property type="entry name" value="Aldolase_TIM"/>
</dbReference>
<dbReference type="GO" id="GO:0005886">
    <property type="term" value="C:plasma membrane"/>
    <property type="evidence" value="ECO:0007669"/>
    <property type="project" value="UniProtKB-SubCell"/>
</dbReference>
<dbReference type="InterPro" id="IPR012135">
    <property type="entry name" value="Dihydroorotate_DH_1_2"/>
</dbReference>
<dbReference type="KEGG" id="span:AWL63_02340"/>
<feature type="active site" description="Nucleophile" evidence="11">
    <location>
        <position position="173"/>
    </location>
</feature>
<dbReference type="PANTHER" id="PTHR48109">
    <property type="entry name" value="DIHYDROOROTATE DEHYDROGENASE (QUINONE), MITOCHONDRIAL-RELATED"/>
    <property type="match status" value="1"/>
</dbReference>
<dbReference type="Proteomes" id="UP000094256">
    <property type="component" value="Chromosome"/>
</dbReference>
<feature type="binding site" evidence="11">
    <location>
        <begin position="312"/>
        <end position="313"/>
    </location>
    <ligand>
        <name>FMN</name>
        <dbReference type="ChEBI" id="CHEBI:58210"/>
    </ligand>
</feature>
<feature type="binding site" evidence="11">
    <location>
        <position position="262"/>
    </location>
    <ligand>
        <name>FMN</name>
        <dbReference type="ChEBI" id="CHEBI:58210"/>
    </ligand>
</feature>
<evidence type="ECO:0000256" key="3">
    <source>
        <dbReference type="ARBA" id="ARBA00005161"/>
    </source>
</evidence>
<dbReference type="CDD" id="cd04738">
    <property type="entry name" value="DHOD_2_like"/>
    <property type="match status" value="1"/>
</dbReference>
<dbReference type="InterPro" id="IPR005720">
    <property type="entry name" value="Dihydroorotate_DH_cat"/>
</dbReference>
<feature type="binding site" evidence="11">
    <location>
        <begin position="111"/>
        <end position="115"/>
    </location>
    <ligand>
        <name>substrate</name>
    </ligand>
</feature>
<dbReference type="EC" id="1.3.5.2" evidence="11"/>
<evidence type="ECO:0000256" key="6">
    <source>
        <dbReference type="ARBA" id="ARBA00022643"/>
    </source>
</evidence>
<evidence type="ECO:0000256" key="9">
    <source>
        <dbReference type="ARBA" id="ARBA00023136"/>
    </source>
</evidence>
<dbReference type="GO" id="GO:0006207">
    <property type="term" value="P:'de novo' pyrimidine nucleobase biosynthetic process"/>
    <property type="evidence" value="ECO:0007669"/>
    <property type="project" value="UniProtKB-UniRule"/>
</dbReference>
<evidence type="ECO:0000256" key="11">
    <source>
        <dbReference type="HAMAP-Rule" id="MF_00225"/>
    </source>
</evidence>
<feature type="binding site" evidence="11">
    <location>
        <position position="66"/>
    </location>
    <ligand>
        <name>substrate</name>
    </ligand>
</feature>
<keyword evidence="9 11" id="KW-0472">Membrane</keyword>
<organism evidence="13 14">
    <name type="scientific">Sphingomonas panacis</name>
    <dbReference type="NCBI Taxonomy" id="1560345"/>
    <lineage>
        <taxon>Bacteria</taxon>
        <taxon>Pseudomonadati</taxon>
        <taxon>Pseudomonadota</taxon>
        <taxon>Alphaproteobacteria</taxon>
        <taxon>Sphingomonadales</taxon>
        <taxon>Sphingomonadaceae</taxon>
        <taxon>Sphingomonas</taxon>
    </lineage>
</organism>
<keyword evidence="8 11" id="KW-0560">Oxidoreductase</keyword>
<dbReference type="InterPro" id="IPR005719">
    <property type="entry name" value="Dihydroorotate_DH_2"/>
</dbReference>
<dbReference type="UniPathway" id="UPA00070">
    <property type="reaction ID" value="UER00946"/>
</dbReference>
<keyword evidence="14" id="KW-1185">Reference proteome</keyword>
<feature type="binding site" evidence="11">
    <location>
        <position position="175"/>
    </location>
    <ligand>
        <name>substrate</name>
    </ligand>
</feature>
<dbReference type="STRING" id="1560345.AWL63_02340"/>
<evidence type="ECO:0000259" key="12">
    <source>
        <dbReference type="Pfam" id="PF01180"/>
    </source>
</evidence>
<feature type="binding site" evidence="11">
    <location>
        <begin position="240"/>
        <end position="241"/>
    </location>
    <ligand>
        <name>substrate</name>
    </ligand>
</feature>
<name>A0A1B3Z6E2_9SPHN</name>
<evidence type="ECO:0000313" key="13">
    <source>
        <dbReference type="EMBL" id="AOH82991.1"/>
    </source>
</evidence>
<feature type="domain" description="Dihydroorotate dehydrogenase catalytic" evidence="12">
    <location>
        <begin position="45"/>
        <end position="334"/>
    </location>
</feature>